<dbReference type="InterPro" id="IPR001460">
    <property type="entry name" value="PCN-bd_Tpept"/>
</dbReference>
<evidence type="ECO:0000256" key="1">
    <source>
        <dbReference type="ARBA" id="ARBA00004370"/>
    </source>
</evidence>
<dbReference type="GO" id="GO:0008658">
    <property type="term" value="F:penicillin binding"/>
    <property type="evidence" value="ECO:0007669"/>
    <property type="project" value="InterPro"/>
</dbReference>
<dbReference type="Gene3D" id="3.30.450.330">
    <property type="match status" value="1"/>
</dbReference>
<accession>A0A1G2U2D5</accession>
<sequence>MQKRESPSRIRVISIFIIFFALVLVGRLYFVQIVHGEEFTSRADRQYVRSNYDYFNRGTIYFETKNSEPFLAASLKTGYIVAINPKLINNPDVVFEKLASVISIGKDDFMEKVKKIDDPYEEVANRLTFNEAEEIKALRLDGVSTYAERWRYYPSNSLAAHALGFIAYNENELAGRYGLERYYEETLRRNNDSVFVNFFAEIFSNIQNGLSKEAELEGDVVTSIEPSVELFLERELSKLRESWNSDYAGGIIMNPRDGSIVAMALSPTFDPNNLKAQSGSSIFTNHIVESVYEMGSIIKPLTMAAGIDSGAISANTTYFDAGTLTLDKKTISNFDGRGRGIVSMQEVLNQSLNTGVAFAVRTMGKRVFAKYMKSYGLGEETGIDLPNEVHGLIDNLDSPRDIEYATASFGQGIAMTPIETIRALATLGNGGKLVNPHIGKRINYLIGGSKKIDLGVDVQVLKPETSEEITRMLVKVVDTALLGGTVKMEHYSIAAKTGTAQISNPNGGGYYENKFLHSFFGYFPAFDPKFIIFLYQYDPKGVKYASETLTHPFMDITEFLINYYEIAPDR</sequence>
<dbReference type="Pfam" id="PF00905">
    <property type="entry name" value="Transpeptidase"/>
    <property type="match status" value="1"/>
</dbReference>
<dbReference type="Gene3D" id="3.40.710.10">
    <property type="entry name" value="DD-peptidase/beta-lactamase superfamily"/>
    <property type="match status" value="1"/>
</dbReference>
<dbReference type="InterPro" id="IPR012338">
    <property type="entry name" value="Beta-lactam/transpept-like"/>
</dbReference>
<dbReference type="SUPFAM" id="SSF56601">
    <property type="entry name" value="beta-lactamase/transpeptidase-like"/>
    <property type="match status" value="1"/>
</dbReference>
<dbReference type="PANTHER" id="PTHR30627:SF1">
    <property type="entry name" value="PEPTIDOGLYCAN D,D-TRANSPEPTIDASE FTSI"/>
    <property type="match status" value="1"/>
</dbReference>
<keyword evidence="2 3" id="KW-0472">Membrane</keyword>
<feature type="domain" description="Penicillin-binding protein dimerisation" evidence="5">
    <location>
        <begin position="57"/>
        <end position="188"/>
    </location>
</feature>
<reference evidence="6 7" key="1">
    <citation type="journal article" date="2016" name="Nat. Commun.">
        <title>Thousands of microbial genomes shed light on interconnected biogeochemical processes in an aquifer system.</title>
        <authorList>
            <person name="Anantharaman K."/>
            <person name="Brown C.T."/>
            <person name="Hug L.A."/>
            <person name="Sharon I."/>
            <person name="Castelle C.J."/>
            <person name="Probst A.J."/>
            <person name="Thomas B.C."/>
            <person name="Singh A."/>
            <person name="Wilkins M.J."/>
            <person name="Karaoz U."/>
            <person name="Brodie E.L."/>
            <person name="Williams K.H."/>
            <person name="Hubbard S.S."/>
            <person name="Banfield J.F."/>
        </authorList>
    </citation>
    <scope>NUCLEOTIDE SEQUENCE [LARGE SCALE GENOMIC DNA]</scope>
</reference>
<dbReference type="InterPro" id="IPR005311">
    <property type="entry name" value="PBP_dimer"/>
</dbReference>
<dbReference type="SUPFAM" id="SSF56519">
    <property type="entry name" value="Penicillin binding protein dimerisation domain"/>
    <property type="match status" value="1"/>
</dbReference>
<dbReference type="Gene3D" id="3.90.1310.10">
    <property type="entry name" value="Penicillin-binding protein 2a (Domain 2)"/>
    <property type="match status" value="1"/>
</dbReference>
<evidence type="ECO:0000259" key="5">
    <source>
        <dbReference type="Pfam" id="PF03717"/>
    </source>
</evidence>
<comment type="subcellular location">
    <subcellularLocation>
        <location evidence="1">Membrane</location>
    </subcellularLocation>
</comment>
<dbReference type="Pfam" id="PF03717">
    <property type="entry name" value="PBP_dimer"/>
    <property type="match status" value="1"/>
</dbReference>
<evidence type="ECO:0000313" key="6">
    <source>
        <dbReference type="EMBL" id="OHB02992.1"/>
    </source>
</evidence>
<dbReference type="Proteomes" id="UP000179283">
    <property type="component" value="Unassembled WGS sequence"/>
</dbReference>
<organism evidence="6 7">
    <name type="scientific">Candidatus Zambryskibacteria bacterium RIFCSPLOWO2_01_FULL_43_17</name>
    <dbReference type="NCBI Taxonomy" id="1802760"/>
    <lineage>
        <taxon>Bacteria</taxon>
        <taxon>Candidatus Zambryskiibacteriota</taxon>
    </lineage>
</organism>
<evidence type="ECO:0000313" key="7">
    <source>
        <dbReference type="Proteomes" id="UP000179283"/>
    </source>
</evidence>
<feature type="domain" description="Penicillin-binding protein transpeptidase" evidence="4">
    <location>
        <begin position="251"/>
        <end position="548"/>
    </location>
</feature>
<protein>
    <recommendedName>
        <fullName evidence="8">Penicillin-binding protein transpeptidase domain-containing protein</fullName>
    </recommendedName>
</protein>
<proteinExistence type="predicted"/>
<dbReference type="InterPro" id="IPR036138">
    <property type="entry name" value="PBP_dimer_sf"/>
</dbReference>
<dbReference type="AlphaFoldDB" id="A0A1G2U2D5"/>
<evidence type="ECO:0000256" key="2">
    <source>
        <dbReference type="ARBA" id="ARBA00023136"/>
    </source>
</evidence>
<keyword evidence="3" id="KW-0812">Transmembrane</keyword>
<dbReference type="GO" id="GO:0005886">
    <property type="term" value="C:plasma membrane"/>
    <property type="evidence" value="ECO:0007669"/>
    <property type="project" value="TreeGrafter"/>
</dbReference>
<dbReference type="GO" id="GO:0071555">
    <property type="term" value="P:cell wall organization"/>
    <property type="evidence" value="ECO:0007669"/>
    <property type="project" value="TreeGrafter"/>
</dbReference>
<keyword evidence="3" id="KW-1133">Transmembrane helix</keyword>
<evidence type="ECO:0000256" key="3">
    <source>
        <dbReference type="SAM" id="Phobius"/>
    </source>
</evidence>
<evidence type="ECO:0000259" key="4">
    <source>
        <dbReference type="Pfam" id="PF00905"/>
    </source>
</evidence>
<name>A0A1G2U2D5_9BACT</name>
<evidence type="ECO:0008006" key="8">
    <source>
        <dbReference type="Google" id="ProtNLM"/>
    </source>
</evidence>
<comment type="caution">
    <text evidence="6">The sequence shown here is derived from an EMBL/GenBank/DDBJ whole genome shotgun (WGS) entry which is preliminary data.</text>
</comment>
<dbReference type="EMBL" id="MHWD01000027">
    <property type="protein sequence ID" value="OHB02992.1"/>
    <property type="molecule type" value="Genomic_DNA"/>
</dbReference>
<dbReference type="InterPro" id="IPR050515">
    <property type="entry name" value="Beta-lactam/transpept"/>
</dbReference>
<feature type="transmembrane region" description="Helical" evidence="3">
    <location>
        <begin position="12"/>
        <end position="30"/>
    </location>
</feature>
<dbReference type="PANTHER" id="PTHR30627">
    <property type="entry name" value="PEPTIDOGLYCAN D,D-TRANSPEPTIDASE"/>
    <property type="match status" value="1"/>
</dbReference>
<gene>
    <name evidence="6" type="ORF">A2920_02885</name>
</gene>